<feature type="region of interest" description="Disordered" evidence="1">
    <location>
        <begin position="32"/>
        <end position="51"/>
    </location>
</feature>
<evidence type="ECO:0000259" key="3">
    <source>
        <dbReference type="PROSITE" id="PS50022"/>
    </source>
</evidence>
<dbReference type="Pfam" id="PF14323">
    <property type="entry name" value="GxGYxYP_C"/>
    <property type="match status" value="1"/>
</dbReference>
<dbReference type="Gene3D" id="2.60.120.260">
    <property type="entry name" value="Galactose-binding domain-like"/>
    <property type="match status" value="1"/>
</dbReference>
<dbReference type="PANTHER" id="PTHR37321:SF1">
    <property type="entry name" value="EXPORTED PROTEIN"/>
    <property type="match status" value="1"/>
</dbReference>
<evidence type="ECO:0000256" key="1">
    <source>
        <dbReference type="SAM" id="MobiDB-lite"/>
    </source>
</evidence>
<dbReference type="PROSITE" id="PS50022">
    <property type="entry name" value="FA58C_3"/>
    <property type="match status" value="1"/>
</dbReference>
<gene>
    <name evidence="4" type="ORF">HNR46_000451</name>
</gene>
<dbReference type="InterPro" id="IPR048309">
    <property type="entry name" value="GxGYxYP_N_3rd"/>
</dbReference>
<feature type="signal peptide" evidence="2">
    <location>
        <begin position="1"/>
        <end position="28"/>
    </location>
</feature>
<keyword evidence="2" id="KW-0732">Signal</keyword>
<evidence type="ECO:0000313" key="5">
    <source>
        <dbReference type="Proteomes" id="UP000557717"/>
    </source>
</evidence>
<dbReference type="Pfam" id="PF20957">
    <property type="entry name" value="GxGYxYP_N_2nd"/>
    <property type="match status" value="1"/>
</dbReference>
<comment type="caution">
    <text evidence="4">The sequence shown here is derived from an EMBL/GenBank/DDBJ whole genome shotgun (WGS) entry which is preliminary data.</text>
</comment>
<dbReference type="InterPro" id="IPR000421">
    <property type="entry name" value="FA58C"/>
</dbReference>
<dbReference type="Proteomes" id="UP000557717">
    <property type="component" value="Unassembled WGS sequence"/>
</dbReference>
<sequence length="698" mass="78389">MLPSTCPNVSRALLLGLATFLNCLPTSAATAPDLHQAGPPVHRPDRGLDWPDGQALPTFAQPAEDLDALMVQQLAPDEQITFSAFQGLVNRTQPRFILLDERAGEGRDTWLQTKGMDVRHFHLHAKDKRFGLIAKYATELRGVVLYDPSRSPHFRNLAGTVAGLEQALPVTPEILRELLSAGWDPKILVDLTELPFTTSREIYQHLIENYWERCNKRLIISARPEDHGDLHHTRDLAAACGAAVIWLDPRNSQERKDLGRFFQDMKPGHAIALGWYSTERSGITAASEYGIGTMPADFFNGATVFSGGPREIHVPPVPKMPLLENKVYVAMFISDGDNIQYVQHAMRSFWDQGANLRGKVPMNWTIAPGLVDIAPGMLNYYYETSTPMECFVSGPSGMGYLIPFNTLKEEGADVGATTTQRERMDGYTRMTGNYMERAGLRVTTIWDDATPDQRASYAENCRQLYGLTVQNFRDVPSVASSVEEKRLRFEKLGIPYAGSYDHIHGDLTRAIGRWNGKEPLFLAYQMDVWHEMKPQRILDLYHNLQKEFPDQVEFVRADHYFNLRNQAEGIAYNLCMDPETTVRSTSGDGTTATDGTSQTEWTSTVQEPWIGLDFGSPRTLRRYLVRHLPHEARAASLALQVSEDGKRWNTVDTRLEIEGPVDDVEIPPVRTRYARLRLAPTAKGRAVGIGDLEVYGTR</sequence>
<dbReference type="InterPro" id="IPR008979">
    <property type="entry name" value="Galactose-bd-like_sf"/>
</dbReference>
<dbReference type="SUPFAM" id="SSF49785">
    <property type="entry name" value="Galactose-binding domain-like"/>
    <property type="match status" value="1"/>
</dbReference>
<proteinExistence type="predicted"/>
<dbReference type="InterPro" id="IPR048310">
    <property type="entry name" value="GxGYxYP_N_2nd"/>
</dbReference>
<organism evidence="4 5">
    <name type="scientific">Haloferula luteola</name>
    <dbReference type="NCBI Taxonomy" id="595692"/>
    <lineage>
        <taxon>Bacteria</taxon>
        <taxon>Pseudomonadati</taxon>
        <taxon>Verrucomicrobiota</taxon>
        <taxon>Verrucomicrobiia</taxon>
        <taxon>Verrucomicrobiales</taxon>
        <taxon>Verrucomicrobiaceae</taxon>
        <taxon>Haloferula</taxon>
    </lineage>
</organism>
<dbReference type="AlphaFoldDB" id="A0A840UVK6"/>
<dbReference type="EMBL" id="JACHFD010000002">
    <property type="protein sequence ID" value="MBB5350227.1"/>
    <property type="molecule type" value="Genomic_DNA"/>
</dbReference>
<reference evidence="4 5" key="1">
    <citation type="submission" date="2020-08" db="EMBL/GenBank/DDBJ databases">
        <title>Genomic Encyclopedia of Type Strains, Phase IV (KMG-IV): sequencing the most valuable type-strain genomes for metagenomic binning, comparative biology and taxonomic classification.</title>
        <authorList>
            <person name="Goeker M."/>
        </authorList>
    </citation>
    <scope>NUCLEOTIDE SEQUENCE [LARGE SCALE GENOMIC DNA]</scope>
    <source>
        <strain evidence="4 5">YC6886</strain>
    </source>
</reference>
<feature type="chain" id="PRO_5032353175" description="F5/8 type C domain-containing protein" evidence="2">
    <location>
        <begin position="29"/>
        <end position="698"/>
    </location>
</feature>
<dbReference type="PANTHER" id="PTHR37321">
    <property type="entry name" value="EXPORTED PROTEIN-RELATED"/>
    <property type="match status" value="1"/>
</dbReference>
<dbReference type="InterPro" id="IPR038410">
    <property type="entry name" value="GxGYxYP_C_sf"/>
</dbReference>
<dbReference type="RefSeq" id="WP_184015384.1">
    <property type="nucleotide sequence ID" value="NZ_JACHFD010000002.1"/>
</dbReference>
<dbReference type="Pfam" id="PF00754">
    <property type="entry name" value="F5_F8_type_C"/>
    <property type="match status" value="1"/>
</dbReference>
<dbReference type="Pfam" id="PF20958">
    <property type="entry name" value="GxGYxYP_N_3rd"/>
    <property type="match status" value="1"/>
</dbReference>
<dbReference type="Gene3D" id="3.20.20.490">
    <property type="entry name" value="GxGYxYP glycoside hydrolase, C-terminal domain"/>
    <property type="match status" value="1"/>
</dbReference>
<name>A0A840UVK6_9BACT</name>
<protein>
    <recommendedName>
        <fullName evidence="3">F5/8 type C domain-containing protein</fullName>
    </recommendedName>
</protein>
<evidence type="ECO:0000256" key="2">
    <source>
        <dbReference type="SAM" id="SignalP"/>
    </source>
</evidence>
<evidence type="ECO:0000313" key="4">
    <source>
        <dbReference type="EMBL" id="MBB5350227.1"/>
    </source>
</evidence>
<feature type="domain" description="F5/8 type C" evidence="3">
    <location>
        <begin position="555"/>
        <end position="697"/>
    </location>
</feature>
<accession>A0A840UVK6</accession>
<dbReference type="InterPro" id="IPR025832">
    <property type="entry name" value="GxGYxYP_C"/>
</dbReference>
<keyword evidence="5" id="KW-1185">Reference proteome</keyword>